<dbReference type="PANTHER" id="PTHR19446">
    <property type="entry name" value="REVERSE TRANSCRIPTASES"/>
    <property type="match status" value="1"/>
</dbReference>
<reference evidence="3" key="1">
    <citation type="submission" date="2025-08" db="UniProtKB">
        <authorList>
            <consortium name="Ensembl"/>
        </authorList>
    </citation>
    <scope>IDENTIFICATION</scope>
</reference>
<dbReference type="EC" id="2.7.7.49" evidence="1"/>
<dbReference type="Ensembl" id="ENSSSCT00015103463.1">
    <property type="protein sequence ID" value="ENSSSCP00015043128.1"/>
    <property type="gene ID" value="ENSSSCG00015076684.1"/>
</dbReference>
<dbReference type="Proteomes" id="UP000694726">
    <property type="component" value="Unplaced"/>
</dbReference>
<organism evidence="3 4">
    <name type="scientific">Sus scrofa</name>
    <name type="common">Pig</name>
    <dbReference type="NCBI Taxonomy" id="9823"/>
    <lineage>
        <taxon>Eukaryota</taxon>
        <taxon>Metazoa</taxon>
        <taxon>Chordata</taxon>
        <taxon>Craniata</taxon>
        <taxon>Vertebrata</taxon>
        <taxon>Euteleostomi</taxon>
        <taxon>Mammalia</taxon>
        <taxon>Eutheria</taxon>
        <taxon>Laurasiatheria</taxon>
        <taxon>Artiodactyla</taxon>
        <taxon>Suina</taxon>
        <taxon>Suidae</taxon>
        <taxon>Sus</taxon>
    </lineage>
</organism>
<evidence type="ECO:0000256" key="1">
    <source>
        <dbReference type="ARBA" id="ARBA00012493"/>
    </source>
</evidence>
<evidence type="ECO:0000313" key="4">
    <source>
        <dbReference type="Proteomes" id="UP000694726"/>
    </source>
</evidence>
<dbReference type="InterPro" id="IPR000477">
    <property type="entry name" value="RT_dom"/>
</dbReference>
<proteinExistence type="predicted"/>
<protein>
    <recommendedName>
        <fullName evidence="1">RNA-directed DNA polymerase</fullName>
        <ecNumber evidence="1">2.7.7.49</ecNumber>
    </recommendedName>
</protein>
<evidence type="ECO:0000259" key="2">
    <source>
        <dbReference type="PROSITE" id="PS50878"/>
    </source>
</evidence>
<dbReference type="SUPFAM" id="SSF56672">
    <property type="entry name" value="DNA/RNA polymerases"/>
    <property type="match status" value="1"/>
</dbReference>
<dbReference type="Pfam" id="PF00078">
    <property type="entry name" value="RVT_1"/>
    <property type="match status" value="1"/>
</dbReference>
<dbReference type="GO" id="GO:0003964">
    <property type="term" value="F:RNA-directed DNA polymerase activity"/>
    <property type="evidence" value="ECO:0007669"/>
    <property type="project" value="UniProtKB-EC"/>
</dbReference>
<feature type="domain" description="Reverse transcriptase" evidence="2">
    <location>
        <begin position="70"/>
        <end position="264"/>
    </location>
</feature>
<accession>A0A8D0Q447</accession>
<name>A0A8D0Q447_PIG</name>
<dbReference type="PROSITE" id="PS50878">
    <property type="entry name" value="RT_POL"/>
    <property type="match status" value="1"/>
</dbReference>
<dbReference type="InterPro" id="IPR043502">
    <property type="entry name" value="DNA/RNA_pol_sf"/>
</dbReference>
<evidence type="ECO:0000313" key="3">
    <source>
        <dbReference type="Ensembl" id="ENSSSCP00015043128.1"/>
    </source>
</evidence>
<sequence length="264" mass="30188">MGNFLETYSLPKLNQEEIDQLNRTITRNDIEYVIKTLPANKSPGPDGFTGEFYQIYKEELIPILLKLFQKVEEEGTFPKTFYDATIILIPKPDKDTTKKENYRPVSLINTDAKILNKILANQIQQHIKRSYTMTKWESSQVQKDVSTYANQSMSCSTLTKVENDMIISIDAGKAFDKIQYPFMIKTLSKVGIEETYLNIIKIICNKPTVNIILNGEKLKAFPLKSQTRQGSPLSPLLFNIALEVLATVIRQTNKQKLSKLEEKT</sequence>
<dbReference type="AlphaFoldDB" id="A0A8D0Q447"/>